<accession>A0A9X4AYA6</accession>
<dbReference type="RefSeq" id="WP_272428512.1">
    <property type="nucleotide sequence ID" value="NZ_JAGTJJ010000107.1"/>
</dbReference>
<dbReference type="EMBL" id="JAGTJJ010000107">
    <property type="protein sequence ID" value="MDC3989359.1"/>
    <property type="molecule type" value="Genomic_DNA"/>
</dbReference>
<dbReference type="InterPro" id="IPR025272">
    <property type="entry name" value="SocA_Panacea"/>
</dbReference>
<protein>
    <submittedName>
        <fullName evidence="2">DUF4065 domain-containing protein</fullName>
    </submittedName>
</protein>
<proteinExistence type="predicted"/>
<keyword evidence="3" id="KW-1185">Reference proteome</keyword>
<dbReference type="Proteomes" id="UP001151081">
    <property type="component" value="Unassembled WGS sequence"/>
</dbReference>
<gene>
    <name evidence="2" type="ORF">KEG57_53350</name>
</gene>
<evidence type="ECO:0000259" key="1">
    <source>
        <dbReference type="Pfam" id="PF13274"/>
    </source>
</evidence>
<organism evidence="2 3">
    <name type="scientific">Polyangium jinanense</name>
    <dbReference type="NCBI Taxonomy" id="2829994"/>
    <lineage>
        <taxon>Bacteria</taxon>
        <taxon>Pseudomonadati</taxon>
        <taxon>Myxococcota</taxon>
        <taxon>Polyangia</taxon>
        <taxon>Polyangiales</taxon>
        <taxon>Polyangiaceae</taxon>
        <taxon>Polyangium</taxon>
    </lineage>
</organism>
<dbReference type="Pfam" id="PF13274">
    <property type="entry name" value="SocA_Panacea"/>
    <property type="match status" value="1"/>
</dbReference>
<reference evidence="2 3" key="1">
    <citation type="submission" date="2021-04" db="EMBL/GenBank/DDBJ databases">
        <title>Genome analysis of Polyangium sp.</title>
        <authorList>
            <person name="Li Y."/>
            <person name="Wang J."/>
        </authorList>
    </citation>
    <scope>NUCLEOTIDE SEQUENCE [LARGE SCALE GENOMIC DNA]</scope>
    <source>
        <strain evidence="2 3">SDU14</strain>
    </source>
</reference>
<dbReference type="AlphaFoldDB" id="A0A9X4AYA6"/>
<feature type="domain" description="Antitoxin SocA-like Panacea" evidence="1">
    <location>
        <begin position="32"/>
        <end position="123"/>
    </location>
</feature>
<evidence type="ECO:0000313" key="3">
    <source>
        <dbReference type="Proteomes" id="UP001151081"/>
    </source>
</evidence>
<name>A0A9X4AYA6_9BACT</name>
<sequence>MSKSHKNKTAVAAADVATYILEKHGSMTAMKLQKLVYYCQAWNLVREEQLLFDDPIEAWADGPVVRSLYERHRGRFVVNAEDFSGDTSKLSDADKKTIDKVINRYGKYSAGQLSDLTHEEQPWIEARAGLEPLERGNQIIDPTVMQEFYTALAHQRRS</sequence>
<evidence type="ECO:0000313" key="2">
    <source>
        <dbReference type="EMBL" id="MDC3989359.1"/>
    </source>
</evidence>
<comment type="caution">
    <text evidence="2">The sequence shown here is derived from an EMBL/GenBank/DDBJ whole genome shotgun (WGS) entry which is preliminary data.</text>
</comment>